<dbReference type="Pfam" id="PF07963">
    <property type="entry name" value="N_methyl"/>
    <property type="match status" value="1"/>
</dbReference>
<dbReference type="EMBL" id="RDQO01000004">
    <property type="protein sequence ID" value="RMX04986.1"/>
    <property type="molecule type" value="Genomic_DNA"/>
</dbReference>
<evidence type="ECO:0000256" key="1">
    <source>
        <dbReference type="SAM" id="Phobius"/>
    </source>
</evidence>
<evidence type="ECO:0000313" key="3">
    <source>
        <dbReference type="Proteomes" id="UP000278006"/>
    </source>
</evidence>
<protein>
    <submittedName>
        <fullName evidence="2">Prepilin-type N-terminal cleavage/methylation domain-containing protein</fullName>
    </submittedName>
</protein>
<dbReference type="OrthoDB" id="8752043at2"/>
<dbReference type="AlphaFoldDB" id="A0A3M6QPL3"/>
<gene>
    <name evidence="2" type="ORF">D8I35_14135</name>
</gene>
<dbReference type="PROSITE" id="PS00409">
    <property type="entry name" value="PROKAR_NTER_METHYL"/>
    <property type="match status" value="1"/>
</dbReference>
<sequence length="253" mass="27588">MRNMQTHRTISPFSMQRQQGFTLLELIVGMVIGLLIIAAALGTLMLTRSTSATTSDLTQLQQQAAYALRVIGLQIRQGGAYEPVESGNTSEAITFADYANVSILVNNDTDDRLTILTQTPNAEFLRRDCLGNDVSTSELTSIFDLNNGSLRCGNSADTLQPVIGGVTDFQVRYRNYSVNAAGQYSFGISDTPATTTDTTGVAAIEICLELEGAERMPESQATYTNCEGEDDAEMGDRIRRVFRNVYSLRVRGA</sequence>
<reference evidence="2 3" key="1">
    <citation type="submission" date="2018-10" db="EMBL/GenBank/DDBJ databases">
        <title>Draft genome of Cortibacter populi DSM10536.</title>
        <authorList>
            <person name="Bernier A.-M."/>
            <person name="Bernard K."/>
        </authorList>
    </citation>
    <scope>NUCLEOTIDE SEQUENCE [LARGE SCALE GENOMIC DNA]</scope>
    <source>
        <strain evidence="2 3">DSM 105136</strain>
    </source>
</reference>
<keyword evidence="1" id="KW-0812">Transmembrane</keyword>
<dbReference type="NCBIfam" id="TIGR02532">
    <property type="entry name" value="IV_pilin_GFxxxE"/>
    <property type="match status" value="1"/>
</dbReference>
<keyword evidence="1" id="KW-1133">Transmembrane helix</keyword>
<keyword evidence="1" id="KW-0472">Membrane</keyword>
<comment type="caution">
    <text evidence="2">The sequence shown here is derived from an EMBL/GenBank/DDBJ whole genome shotgun (WGS) entry which is preliminary data.</text>
</comment>
<evidence type="ECO:0000313" key="2">
    <source>
        <dbReference type="EMBL" id="RMX04986.1"/>
    </source>
</evidence>
<name>A0A3M6QPL3_9BURK</name>
<feature type="transmembrane region" description="Helical" evidence="1">
    <location>
        <begin position="21"/>
        <end position="46"/>
    </location>
</feature>
<organism evidence="2 3">
    <name type="scientific">Corticibacter populi</name>
    <dbReference type="NCBI Taxonomy" id="1550736"/>
    <lineage>
        <taxon>Bacteria</taxon>
        <taxon>Pseudomonadati</taxon>
        <taxon>Pseudomonadota</taxon>
        <taxon>Betaproteobacteria</taxon>
        <taxon>Burkholderiales</taxon>
        <taxon>Comamonadaceae</taxon>
        <taxon>Corticibacter</taxon>
    </lineage>
</organism>
<accession>A0A3M6QPL3</accession>
<dbReference type="RefSeq" id="WP_122230428.1">
    <property type="nucleotide sequence ID" value="NZ_RDQO01000004.1"/>
</dbReference>
<dbReference type="InterPro" id="IPR012902">
    <property type="entry name" value="N_methyl_site"/>
</dbReference>
<proteinExistence type="predicted"/>
<dbReference type="Proteomes" id="UP000278006">
    <property type="component" value="Unassembled WGS sequence"/>
</dbReference>
<keyword evidence="3" id="KW-1185">Reference proteome</keyword>